<dbReference type="InterPro" id="IPR013805">
    <property type="entry name" value="GrpE_CC"/>
</dbReference>
<dbReference type="NCBIfam" id="NF010738">
    <property type="entry name" value="PRK14140.1"/>
    <property type="match status" value="1"/>
</dbReference>
<evidence type="ECO:0000256" key="13">
    <source>
        <dbReference type="SAM" id="MobiDB-lite"/>
    </source>
</evidence>
<dbReference type="GO" id="GO:0006457">
    <property type="term" value="P:protein folding"/>
    <property type="evidence" value="ECO:0007669"/>
    <property type="project" value="InterPro"/>
</dbReference>
<dbReference type="EMBL" id="WPRH01000321">
    <property type="protein sequence ID" value="MVI55164.1"/>
    <property type="molecule type" value="Genomic_DNA"/>
</dbReference>
<comment type="subunit">
    <text evidence="3 10">Homodimer.</text>
</comment>
<dbReference type="PRINTS" id="PR00773">
    <property type="entry name" value="GRPEPROTEIN"/>
</dbReference>
<evidence type="ECO:0000313" key="14">
    <source>
        <dbReference type="EMBL" id="CRI11879.1"/>
    </source>
</evidence>
<evidence type="ECO:0000256" key="4">
    <source>
        <dbReference type="ARBA" id="ARBA00022490"/>
    </source>
</evidence>
<evidence type="ECO:0000256" key="5">
    <source>
        <dbReference type="ARBA" id="ARBA00023016"/>
    </source>
</evidence>
<dbReference type="SUPFAM" id="SSF58014">
    <property type="entry name" value="Coiled-coil domain of nucleotide exchange factor GrpE"/>
    <property type="match status" value="1"/>
</dbReference>
<dbReference type="GO" id="GO:0000774">
    <property type="term" value="F:adenyl-nucleotide exchange factor activity"/>
    <property type="evidence" value="ECO:0007669"/>
    <property type="project" value="InterPro"/>
</dbReference>
<dbReference type="InterPro" id="IPR009012">
    <property type="entry name" value="GrpE_head"/>
</dbReference>
<evidence type="ECO:0000256" key="2">
    <source>
        <dbReference type="ARBA" id="ARBA00009054"/>
    </source>
</evidence>
<dbReference type="GO" id="GO:0051082">
    <property type="term" value="F:unfolded protein binding"/>
    <property type="evidence" value="ECO:0007669"/>
    <property type="project" value="TreeGrafter"/>
</dbReference>
<comment type="similarity">
    <text evidence="2 10 12">Belongs to the GrpE family.</text>
</comment>
<dbReference type="RefSeq" id="WP_031875122.1">
    <property type="nucleotide sequence ID" value="NZ_CP083259.1"/>
</dbReference>
<dbReference type="Pfam" id="PF01025">
    <property type="entry name" value="GrpE"/>
    <property type="match status" value="1"/>
</dbReference>
<dbReference type="GO" id="GO:0051087">
    <property type="term" value="F:protein-folding chaperone binding"/>
    <property type="evidence" value="ECO:0007669"/>
    <property type="project" value="InterPro"/>
</dbReference>
<dbReference type="EMBL" id="CVOQ01000019">
    <property type="protein sequence ID" value="CRI11879.1"/>
    <property type="molecule type" value="Genomic_DNA"/>
</dbReference>
<dbReference type="Proteomes" id="UP000433366">
    <property type="component" value="Unassembled WGS sequence"/>
</dbReference>
<dbReference type="SUPFAM" id="SSF51064">
    <property type="entry name" value="Head domain of nucleotide exchange factor GrpE"/>
    <property type="match status" value="1"/>
</dbReference>
<evidence type="ECO:0000256" key="1">
    <source>
        <dbReference type="ARBA" id="ARBA00004496"/>
    </source>
</evidence>
<evidence type="ECO:0000256" key="12">
    <source>
        <dbReference type="RuleBase" id="RU004478"/>
    </source>
</evidence>
<protein>
    <recommendedName>
        <fullName evidence="8 10">Protein GrpE</fullName>
    </recommendedName>
    <alternativeName>
        <fullName evidence="9 10">HSP-70 cofactor</fullName>
    </alternativeName>
</protein>
<feature type="region of interest" description="Disordered" evidence="13">
    <location>
        <begin position="1"/>
        <end position="51"/>
    </location>
</feature>
<evidence type="ECO:0000256" key="6">
    <source>
        <dbReference type="ARBA" id="ARBA00023186"/>
    </source>
</evidence>
<organism evidence="14 16">
    <name type="scientific">Staphylococcus aureus</name>
    <dbReference type="NCBI Taxonomy" id="1280"/>
    <lineage>
        <taxon>Bacteria</taxon>
        <taxon>Bacillati</taxon>
        <taxon>Bacillota</taxon>
        <taxon>Bacilli</taxon>
        <taxon>Bacillales</taxon>
        <taxon>Staphylococcaceae</taxon>
        <taxon>Staphylococcus</taxon>
    </lineage>
</organism>
<evidence type="ECO:0000313" key="15">
    <source>
        <dbReference type="EMBL" id="MVI55164.1"/>
    </source>
</evidence>
<dbReference type="Gene3D" id="2.30.22.10">
    <property type="entry name" value="Head domain of nucleotide exchange factor GrpE"/>
    <property type="match status" value="1"/>
</dbReference>
<comment type="function">
    <text evidence="7 10 11">Participates actively in the response to hyperosmotic and heat shock by preventing the aggregation of stress-denatured proteins, in association with DnaK and GrpE. It is the nucleotide exchange factor for DnaK and may function as a thermosensor. Unfolded proteins bind initially to DnaJ; upon interaction with the DnaJ-bound protein, DnaK hydrolyzes its bound ATP, resulting in the formation of a stable complex. GrpE releases ADP from DnaK; ATP binding to DnaK triggers the release of the substrate protein, thus completing the reaction cycle. Several rounds of ATP-dependent interactions between DnaJ, DnaK and GrpE are required for fully efficient folding.</text>
</comment>
<evidence type="ECO:0000256" key="8">
    <source>
        <dbReference type="ARBA" id="ARBA00072274"/>
    </source>
</evidence>
<feature type="compositionally biased region" description="Polar residues" evidence="13">
    <location>
        <begin position="13"/>
        <end position="23"/>
    </location>
</feature>
<reference evidence="14 16" key="1">
    <citation type="submission" date="2015-04" db="EMBL/GenBank/DDBJ databases">
        <authorList>
            <person name="Syromyatnikov M.Y."/>
            <person name="Popov V.N."/>
        </authorList>
    </citation>
    <scope>NUCLEOTIDE SEQUENCE [LARGE SCALE GENOMIC DNA]</scope>
    <source>
        <strain evidence="14 16">AH1</strain>
    </source>
</reference>
<gene>
    <name evidence="10 14" type="primary">grpE</name>
    <name evidence="14" type="ORF">BN1321_260219</name>
    <name evidence="15" type="ORF">GO793_04735</name>
</gene>
<comment type="subcellular location">
    <subcellularLocation>
        <location evidence="1 10">Cytoplasm</location>
    </subcellularLocation>
</comment>
<dbReference type="AlphaFoldDB" id="A0A0U1MM14"/>
<dbReference type="Gene3D" id="3.90.20.20">
    <property type="match status" value="1"/>
</dbReference>
<dbReference type="PANTHER" id="PTHR21237:SF23">
    <property type="entry name" value="GRPE PROTEIN HOMOLOG, MITOCHONDRIAL"/>
    <property type="match status" value="1"/>
</dbReference>
<evidence type="ECO:0000256" key="3">
    <source>
        <dbReference type="ARBA" id="ARBA00011738"/>
    </source>
</evidence>
<accession>A0A0U1MM14</accession>
<evidence type="ECO:0000256" key="10">
    <source>
        <dbReference type="HAMAP-Rule" id="MF_01151"/>
    </source>
</evidence>
<dbReference type="GO" id="GO:0042803">
    <property type="term" value="F:protein homodimerization activity"/>
    <property type="evidence" value="ECO:0007669"/>
    <property type="project" value="InterPro"/>
</dbReference>
<dbReference type="HAMAP" id="MF_01151">
    <property type="entry name" value="GrpE"/>
    <property type="match status" value="1"/>
</dbReference>
<keyword evidence="4 10" id="KW-0963">Cytoplasm</keyword>
<name>A0A0U1MM14_STAAU</name>
<evidence type="ECO:0000313" key="17">
    <source>
        <dbReference type="Proteomes" id="UP000433366"/>
    </source>
</evidence>
<dbReference type="GO" id="GO:0005737">
    <property type="term" value="C:cytoplasm"/>
    <property type="evidence" value="ECO:0007669"/>
    <property type="project" value="UniProtKB-SubCell"/>
</dbReference>
<evidence type="ECO:0000256" key="9">
    <source>
        <dbReference type="ARBA" id="ARBA00076414"/>
    </source>
</evidence>
<evidence type="ECO:0000313" key="16">
    <source>
        <dbReference type="Proteomes" id="UP000039437"/>
    </source>
</evidence>
<feature type="compositionally biased region" description="Basic and acidic residues" evidence="13">
    <location>
        <begin position="1"/>
        <end position="12"/>
    </location>
</feature>
<sequence length="208" mass="24007">MTNKDESVEKNTESTVEETNVKQNIDDSVEQAEESKGHLQNEAIEETSDENVIEEIDPKDQKINELQQLADENEEKYLRLYAEFENYKRRIQKENEINKTYQAQRVLTDILPAIDNIERALQIEGDDETFKSLQKGVQMVHESLINALKDNGLEVIKTEGEAFDPNIHQAVVQDDNPDFESGEITQELQKGYKLKDRVLRPSMVKVNQ</sequence>
<dbReference type="FunFam" id="3.90.20.20:FF:000002">
    <property type="entry name" value="Protein GrpE"/>
    <property type="match status" value="1"/>
</dbReference>
<reference evidence="15 17" key="2">
    <citation type="submission" date="2019-11" db="EMBL/GenBank/DDBJ databases">
        <title>Implementation of targeted gown and glove precautions to prevent Staphylococcus aureus acquisition in community-based nursing homes.</title>
        <authorList>
            <person name="Stine O.C."/>
        </authorList>
    </citation>
    <scope>NUCLEOTIDE SEQUENCE [LARGE SCALE GENOMIC DNA]</scope>
    <source>
        <strain evidence="15 17">S_4031.LGMP.AI</strain>
    </source>
</reference>
<proteinExistence type="inferred from homology"/>
<dbReference type="InterPro" id="IPR000740">
    <property type="entry name" value="GrpE"/>
</dbReference>
<dbReference type="FunFam" id="2.30.22.10:FF:000001">
    <property type="entry name" value="Protein GrpE"/>
    <property type="match status" value="1"/>
</dbReference>
<keyword evidence="5 10" id="KW-0346">Stress response</keyword>
<evidence type="ECO:0000256" key="7">
    <source>
        <dbReference type="ARBA" id="ARBA00053401"/>
    </source>
</evidence>
<dbReference type="PANTHER" id="PTHR21237">
    <property type="entry name" value="GRPE PROTEIN"/>
    <property type="match status" value="1"/>
</dbReference>
<dbReference type="CDD" id="cd00446">
    <property type="entry name" value="GrpE"/>
    <property type="match status" value="1"/>
</dbReference>
<dbReference type="PATRIC" id="fig|1280.3385.peg.2768"/>
<dbReference type="PROSITE" id="PS01071">
    <property type="entry name" value="GRPE"/>
    <property type="match status" value="1"/>
</dbReference>
<evidence type="ECO:0000256" key="11">
    <source>
        <dbReference type="RuleBase" id="RU000639"/>
    </source>
</evidence>
<keyword evidence="6 10" id="KW-0143">Chaperone</keyword>
<dbReference type="Proteomes" id="UP000039437">
    <property type="component" value="Unassembled WGS sequence"/>
</dbReference>